<reference evidence="3" key="1">
    <citation type="submission" date="2016-10" db="EMBL/GenBank/DDBJ databases">
        <authorList>
            <person name="Varghese N."/>
            <person name="Submissions S."/>
        </authorList>
    </citation>
    <scope>NUCLEOTIDE SEQUENCE [LARGE SCALE GENOMIC DNA]</scope>
    <source>
        <strain evidence="3">MO64</strain>
    </source>
</reference>
<sequence length="73" mass="7763">MQQFIPFEDDWDALDKLDLSALIPFHIELADAQKPLPAAAPVQRTAPRSASIASTSPTRAPMCLASPAANSST</sequence>
<proteinExistence type="predicted"/>
<keyword evidence="3" id="KW-1185">Reference proteome</keyword>
<accession>A0A1I3YR39</accession>
<evidence type="ECO:0000313" key="2">
    <source>
        <dbReference type="EMBL" id="SFK34255.1"/>
    </source>
</evidence>
<gene>
    <name evidence="2" type="ORF">SAMN05192579_1022</name>
</gene>
<evidence type="ECO:0000256" key="1">
    <source>
        <dbReference type="SAM" id="MobiDB-lite"/>
    </source>
</evidence>
<name>A0A1I3YR39_9GAMM</name>
<dbReference type="Proteomes" id="UP000198725">
    <property type="component" value="Unassembled WGS sequence"/>
</dbReference>
<organism evidence="2 3">
    <name type="scientific">Rhodanobacter glycinis</name>
    <dbReference type="NCBI Taxonomy" id="582702"/>
    <lineage>
        <taxon>Bacteria</taxon>
        <taxon>Pseudomonadati</taxon>
        <taxon>Pseudomonadota</taxon>
        <taxon>Gammaproteobacteria</taxon>
        <taxon>Lysobacterales</taxon>
        <taxon>Rhodanobacteraceae</taxon>
        <taxon>Rhodanobacter</taxon>
    </lineage>
</organism>
<dbReference type="EMBL" id="FOSR01000002">
    <property type="protein sequence ID" value="SFK34255.1"/>
    <property type="molecule type" value="Genomic_DNA"/>
</dbReference>
<feature type="region of interest" description="Disordered" evidence="1">
    <location>
        <begin position="38"/>
        <end position="73"/>
    </location>
</feature>
<feature type="compositionally biased region" description="Polar residues" evidence="1">
    <location>
        <begin position="46"/>
        <end position="58"/>
    </location>
</feature>
<dbReference type="AlphaFoldDB" id="A0A1I3YR39"/>
<evidence type="ECO:0000313" key="3">
    <source>
        <dbReference type="Proteomes" id="UP000198725"/>
    </source>
</evidence>
<protein>
    <submittedName>
        <fullName evidence="2">Uncharacterized protein</fullName>
    </submittedName>
</protein>